<protein>
    <recommendedName>
        <fullName evidence="3">SH3 domain-containing protein</fullName>
    </recommendedName>
</protein>
<evidence type="ECO:0000313" key="1">
    <source>
        <dbReference type="EMBL" id="MFD2935387.1"/>
    </source>
</evidence>
<evidence type="ECO:0000313" key="2">
    <source>
        <dbReference type="Proteomes" id="UP001597512"/>
    </source>
</evidence>
<reference evidence="2" key="1">
    <citation type="journal article" date="2019" name="Int. J. Syst. Evol. Microbiol.">
        <title>The Global Catalogue of Microorganisms (GCM) 10K type strain sequencing project: providing services to taxonomists for standard genome sequencing and annotation.</title>
        <authorList>
            <consortium name="The Broad Institute Genomics Platform"/>
            <consortium name="The Broad Institute Genome Sequencing Center for Infectious Disease"/>
            <person name="Wu L."/>
            <person name="Ma J."/>
        </authorList>
    </citation>
    <scope>NUCLEOTIDE SEQUENCE [LARGE SCALE GENOMIC DNA]</scope>
    <source>
        <strain evidence="2">KCTC 52490</strain>
    </source>
</reference>
<organism evidence="1 2">
    <name type="scientific">Spirosoma flavum</name>
    <dbReference type="NCBI Taxonomy" id="2048557"/>
    <lineage>
        <taxon>Bacteria</taxon>
        <taxon>Pseudomonadati</taxon>
        <taxon>Bacteroidota</taxon>
        <taxon>Cytophagia</taxon>
        <taxon>Cytophagales</taxon>
        <taxon>Cytophagaceae</taxon>
        <taxon>Spirosoma</taxon>
    </lineage>
</organism>
<evidence type="ECO:0008006" key="3">
    <source>
        <dbReference type="Google" id="ProtNLM"/>
    </source>
</evidence>
<proteinExistence type="predicted"/>
<keyword evidence="2" id="KW-1185">Reference proteome</keyword>
<dbReference type="Gene3D" id="2.30.30.40">
    <property type="entry name" value="SH3 Domains"/>
    <property type="match status" value="1"/>
</dbReference>
<dbReference type="RefSeq" id="WP_381503227.1">
    <property type="nucleotide sequence ID" value="NZ_JBHUOM010000014.1"/>
</dbReference>
<dbReference type="EMBL" id="JBHUOM010000014">
    <property type="protein sequence ID" value="MFD2935387.1"/>
    <property type="molecule type" value="Genomic_DNA"/>
</dbReference>
<accession>A0ABW6AJL6</accession>
<dbReference type="Proteomes" id="UP001597512">
    <property type="component" value="Unassembled WGS sequence"/>
</dbReference>
<name>A0ABW6AJL6_9BACT</name>
<comment type="caution">
    <text evidence="1">The sequence shown here is derived from an EMBL/GenBank/DDBJ whole genome shotgun (WGS) entry which is preliminary data.</text>
</comment>
<gene>
    <name evidence="1" type="ORF">ACFS25_16495</name>
</gene>
<sequence>MENNLAKPTHIVINKTPYFETSPQQGWPPEGKLKKGTQITIIEPSLSQGYTRVKTEDGSVIGYVASSDIASIGKLSKK</sequence>